<dbReference type="InterPro" id="IPR029068">
    <property type="entry name" value="Glyas_Bleomycin-R_OHBP_Dase"/>
</dbReference>
<reference evidence="3 4" key="1">
    <citation type="submission" date="2018-11" db="EMBL/GenBank/DDBJ databases">
        <title>Sequencing the genomes of 1000 actinobacteria strains.</title>
        <authorList>
            <person name="Klenk H.-P."/>
        </authorList>
    </citation>
    <scope>NUCLEOTIDE SEQUENCE [LARGE SCALE GENOMIC DNA]</scope>
    <source>
        <strain evidence="3 4">DSM 44254</strain>
    </source>
</reference>
<evidence type="ECO:0000313" key="4">
    <source>
        <dbReference type="Proteomes" id="UP000272400"/>
    </source>
</evidence>
<protein>
    <submittedName>
        <fullName evidence="3">Lactoylglutathione lyase</fullName>
    </submittedName>
</protein>
<proteinExistence type="predicted"/>
<dbReference type="OrthoDB" id="2453533at2"/>
<dbReference type="PANTHER" id="PTHR36113">
    <property type="entry name" value="LYASE, PUTATIVE-RELATED-RELATED"/>
    <property type="match status" value="1"/>
</dbReference>
<sequence>MTAGTKTKKLAYSLHHANIPVTDFERTTDWYSKVFGLETISISRFVENPTTLLMSNGNFHVHFELYPEVVIPRSTFEHRTGAILYHFCIEVTDWDEFMAHLDELGIERYDMKVRPQDNSKSCDILDPDGHQVEIAWHGNRDW</sequence>
<comment type="caution">
    <text evidence="3">The sequence shown here is derived from an EMBL/GenBank/DDBJ whole genome shotgun (WGS) entry which is preliminary data.</text>
</comment>
<dbReference type="EMBL" id="RJKE01000001">
    <property type="protein sequence ID" value="ROO87602.1"/>
    <property type="molecule type" value="Genomic_DNA"/>
</dbReference>
<dbReference type="SUPFAM" id="SSF54593">
    <property type="entry name" value="Glyoxalase/Bleomycin resistance protein/Dihydroxybiphenyl dioxygenase"/>
    <property type="match status" value="1"/>
</dbReference>
<dbReference type="AlphaFoldDB" id="A0A3N1D261"/>
<dbReference type="InterPro" id="IPR004360">
    <property type="entry name" value="Glyas_Fos-R_dOase_dom"/>
</dbReference>
<dbReference type="CDD" id="cd06587">
    <property type="entry name" value="VOC"/>
    <property type="match status" value="1"/>
</dbReference>
<organism evidence="3 4">
    <name type="scientific">Actinocorallia herbida</name>
    <dbReference type="NCBI Taxonomy" id="58109"/>
    <lineage>
        <taxon>Bacteria</taxon>
        <taxon>Bacillati</taxon>
        <taxon>Actinomycetota</taxon>
        <taxon>Actinomycetes</taxon>
        <taxon>Streptosporangiales</taxon>
        <taxon>Thermomonosporaceae</taxon>
        <taxon>Actinocorallia</taxon>
    </lineage>
</organism>
<name>A0A3N1D261_9ACTN</name>
<dbReference type="PANTHER" id="PTHR36113:SF6">
    <property type="entry name" value="FOSFOMYCIN RESISTANCE PROTEIN FOSX"/>
    <property type="match status" value="1"/>
</dbReference>
<dbReference type="PROSITE" id="PS51819">
    <property type="entry name" value="VOC"/>
    <property type="match status" value="1"/>
</dbReference>
<keyword evidence="1" id="KW-0479">Metal-binding</keyword>
<keyword evidence="3" id="KW-0456">Lyase</keyword>
<dbReference type="InterPro" id="IPR037523">
    <property type="entry name" value="VOC_core"/>
</dbReference>
<dbReference type="GO" id="GO:0046872">
    <property type="term" value="F:metal ion binding"/>
    <property type="evidence" value="ECO:0007669"/>
    <property type="project" value="UniProtKB-KW"/>
</dbReference>
<dbReference type="GO" id="GO:0016829">
    <property type="term" value="F:lyase activity"/>
    <property type="evidence" value="ECO:0007669"/>
    <property type="project" value="UniProtKB-KW"/>
</dbReference>
<keyword evidence="4" id="KW-1185">Reference proteome</keyword>
<dbReference type="Proteomes" id="UP000272400">
    <property type="component" value="Unassembled WGS sequence"/>
</dbReference>
<dbReference type="Gene3D" id="3.10.180.10">
    <property type="entry name" value="2,3-Dihydroxybiphenyl 1,2-Dioxygenase, domain 1"/>
    <property type="match status" value="1"/>
</dbReference>
<evidence type="ECO:0000259" key="2">
    <source>
        <dbReference type="PROSITE" id="PS51819"/>
    </source>
</evidence>
<evidence type="ECO:0000313" key="3">
    <source>
        <dbReference type="EMBL" id="ROO87602.1"/>
    </source>
</evidence>
<accession>A0A3N1D261</accession>
<gene>
    <name evidence="3" type="ORF">EDD29_5220</name>
</gene>
<dbReference type="RefSeq" id="WP_123666865.1">
    <property type="nucleotide sequence ID" value="NZ_RJKE01000001.1"/>
</dbReference>
<feature type="domain" description="VOC" evidence="2">
    <location>
        <begin position="13"/>
        <end position="137"/>
    </location>
</feature>
<dbReference type="InterPro" id="IPR051332">
    <property type="entry name" value="Fosfomycin_Res_Enzymes"/>
</dbReference>
<dbReference type="Pfam" id="PF00903">
    <property type="entry name" value="Glyoxalase"/>
    <property type="match status" value="1"/>
</dbReference>
<evidence type="ECO:0000256" key="1">
    <source>
        <dbReference type="ARBA" id="ARBA00022723"/>
    </source>
</evidence>